<protein>
    <submittedName>
        <fullName evidence="2">Lysophospholipase</fullName>
    </submittedName>
</protein>
<dbReference type="Proteomes" id="UP000198281">
    <property type="component" value="Unassembled WGS sequence"/>
</dbReference>
<dbReference type="PANTHER" id="PTHR11614">
    <property type="entry name" value="PHOSPHOLIPASE-RELATED"/>
    <property type="match status" value="1"/>
</dbReference>
<dbReference type="Gene3D" id="3.40.50.1820">
    <property type="entry name" value="alpha/beta hydrolase"/>
    <property type="match status" value="1"/>
</dbReference>
<dbReference type="AlphaFoldDB" id="A0A239I7W2"/>
<name>A0A239I7W2_9SPHN</name>
<gene>
    <name evidence="2" type="ORF">SAMN06295912_12232</name>
</gene>
<keyword evidence="3" id="KW-1185">Reference proteome</keyword>
<evidence type="ECO:0000313" key="2">
    <source>
        <dbReference type="EMBL" id="SNS89472.1"/>
    </source>
</evidence>
<feature type="domain" description="Serine aminopeptidase S33" evidence="1">
    <location>
        <begin position="44"/>
        <end position="298"/>
    </location>
</feature>
<dbReference type="InterPro" id="IPR051044">
    <property type="entry name" value="MAG_DAG_Lipase"/>
</dbReference>
<sequence>MDLAKHVESGDRRCRPADMRIDFVPAADGWPLRRFDWPAATDGPPRGSLLFQGGRGDFIEKYLEPLGHWHRAGWQLRGFDWRGQGGSGRFLADPAIGHAPDFARWVDDLDAIVADWLATTPGPHVLVGHSMGGHLVLRLLAERRPQVDAAILLAPMLGFAASGLPAWLARGLSAIACRLGLAERAAWGGGRDAMPAHRQRNLTHSAARYADELWWRAQHPELVVGAPSWGWIHAAAESMAGLARREVLATVETPLLILATRQDKLVDAKAIARAARFLPDARLHWFDHGAHELLRESDAVRLPALAAIDRFLEEVAR</sequence>
<dbReference type="OrthoDB" id="9788260at2"/>
<dbReference type="InterPro" id="IPR022742">
    <property type="entry name" value="Hydrolase_4"/>
</dbReference>
<reference evidence="3" key="1">
    <citation type="submission" date="2017-06" db="EMBL/GenBank/DDBJ databases">
        <authorList>
            <person name="Varghese N."/>
            <person name="Submissions S."/>
        </authorList>
    </citation>
    <scope>NUCLEOTIDE SEQUENCE [LARGE SCALE GENOMIC DNA]</scope>
    <source>
        <strain evidence="3">LNB2</strain>
    </source>
</reference>
<accession>A0A239I7W2</accession>
<dbReference type="InterPro" id="IPR029058">
    <property type="entry name" value="AB_hydrolase_fold"/>
</dbReference>
<dbReference type="RefSeq" id="WP_089220636.1">
    <property type="nucleotide sequence ID" value="NZ_FZOS01000022.1"/>
</dbReference>
<organism evidence="2 3">
    <name type="scientific">Edaphosphingomonas laterariae</name>
    <dbReference type="NCBI Taxonomy" id="861865"/>
    <lineage>
        <taxon>Bacteria</taxon>
        <taxon>Pseudomonadati</taxon>
        <taxon>Pseudomonadota</taxon>
        <taxon>Alphaproteobacteria</taxon>
        <taxon>Sphingomonadales</taxon>
        <taxon>Rhizorhabdaceae</taxon>
        <taxon>Edaphosphingomonas</taxon>
    </lineage>
</organism>
<dbReference type="Pfam" id="PF12146">
    <property type="entry name" value="Hydrolase_4"/>
    <property type="match status" value="1"/>
</dbReference>
<dbReference type="EMBL" id="FZOS01000022">
    <property type="protein sequence ID" value="SNS89472.1"/>
    <property type="molecule type" value="Genomic_DNA"/>
</dbReference>
<dbReference type="SUPFAM" id="SSF53474">
    <property type="entry name" value="alpha/beta-Hydrolases"/>
    <property type="match status" value="1"/>
</dbReference>
<proteinExistence type="predicted"/>
<evidence type="ECO:0000259" key="1">
    <source>
        <dbReference type="Pfam" id="PF12146"/>
    </source>
</evidence>
<evidence type="ECO:0000313" key="3">
    <source>
        <dbReference type="Proteomes" id="UP000198281"/>
    </source>
</evidence>